<dbReference type="PANTHER" id="PTHR30363:SF44">
    <property type="entry name" value="AGA OPERON TRANSCRIPTIONAL REPRESSOR-RELATED"/>
    <property type="match status" value="1"/>
</dbReference>
<evidence type="ECO:0000256" key="1">
    <source>
        <dbReference type="ARBA" id="ARBA00023015"/>
    </source>
</evidence>
<dbReference type="Proteomes" id="UP000322110">
    <property type="component" value="Unassembled WGS sequence"/>
</dbReference>
<dbReference type="SUPFAM" id="SSF100950">
    <property type="entry name" value="NagB/RpiA/CoA transferase-like"/>
    <property type="match status" value="1"/>
</dbReference>
<dbReference type="InterPro" id="IPR018356">
    <property type="entry name" value="Tscrpt_reg_HTH_DeoR_CS"/>
</dbReference>
<gene>
    <name evidence="6" type="ORF">F0Q34_14270</name>
</gene>
<dbReference type="Pfam" id="PF08220">
    <property type="entry name" value="HTH_DeoR"/>
    <property type="match status" value="1"/>
</dbReference>
<dbReference type="Pfam" id="PF00455">
    <property type="entry name" value="DeoRC"/>
    <property type="match status" value="1"/>
</dbReference>
<feature type="compositionally biased region" description="Pro residues" evidence="4">
    <location>
        <begin position="283"/>
        <end position="292"/>
    </location>
</feature>
<dbReference type="InterPro" id="IPR037171">
    <property type="entry name" value="NagB/RpiA_transferase-like"/>
</dbReference>
<evidence type="ECO:0000259" key="5">
    <source>
        <dbReference type="PROSITE" id="PS51000"/>
    </source>
</evidence>
<dbReference type="SUPFAM" id="SSF46785">
    <property type="entry name" value="Winged helix' DNA-binding domain"/>
    <property type="match status" value="1"/>
</dbReference>
<dbReference type="GO" id="GO:0003677">
    <property type="term" value="F:DNA binding"/>
    <property type="evidence" value="ECO:0007669"/>
    <property type="project" value="UniProtKB-KW"/>
</dbReference>
<feature type="domain" description="HTH deoR-type" evidence="5">
    <location>
        <begin position="3"/>
        <end position="58"/>
    </location>
</feature>
<keyword evidence="1" id="KW-0805">Transcription regulation</keyword>
<reference evidence="6 7" key="1">
    <citation type="journal article" date="2015" name="Int. J. Syst. Evol. Microbiol.">
        <title>Roseomonas oryzae sp. nov., isolated from paddy rhizosphere soil.</title>
        <authorList>
            <person name="Ramaprasad E.V."/>
            <person name="Sasikala Ch."/>
            <person name="Ramana Ch.V."/>
        </authorList>
    </citation>
    <scope>NUCLEOTIDE SEQUENCE [LARGE SCALE GENOMIC DNA]</scope>
    <source>
        <strain evidence="6 7">KCTC 42542</strain>
    </source>
</reference>
<evidence type="ECO:0000313" key="7">
    <source>
        <dbReference type="Proteomes" id="UP000322110"/>
    </source>
</evidence>
<keyword evidence="2" id="KW-0238">DNA-binding</keyword>
<dbReference type="InterPro" id="IPR014036">
    <property type="entry name" value="DeoR-like_C"/>
</dbReference>
<comment type="caution">
    <text evidence="6">The sequence shown here is derived from an EMBL/GenBank/DDBJ whole genome shotgun (WGS) entry which is preliminary data.</text>
</comment>
<feature type="region of interest" description="Disordered" evidence="4">
    <location>
        <begin position="259"/>
        <end position="292"/>
    </location>
</feature>
<keyword evidence="7" id="KW-1185">Reference proteome</keyword>
<dbReference type="InterPro" id="IPR001034">
    <property type="entry name" value="DeoR_HTH"/>
</dbReference>
<dbReference type="InterPro" id="IPR036388">
    <property type="entry name" value="WH-like_DNA-bd_sf"/>
</dbReference>
<dbReference type="Gene3D" id="3.40.50.1360">
    <property type="match status" value="1"/>
</dbReference>
<dbReference type="PANTHER" id="PTHR30363">
    <property type="entry name" value="HTH-TYPE TRANSCRIPTIONAL REGULATOR SRLR-RELATED"/>
    <property type="match status" value="1"/>
</dbReference>
<name>A0A5B2TDB2_9PROT</name>
<keyword evidence="3" id="KW-0804">Transcription</keyword>
<dbReference type="RefSeq" id="WP_149812897.1">
    <property type="nucleotide sequence ID" value="NZ_VUKA01000007.1"/>
</dbReference>
<dbReference type="InterPro" id="IPR050313">
    <property type="entry name" value="Carb_Metab_HTH_regulators"/>
</dbReference>
<evidence type="ECO:0000313" key="6">
    <source>
        <dbReference type="EMBL" id="KAA2212491.1"/>
    </source>
</evidence>
<proteinExistence type="predicted"/>
<protein>
    <submittedName>
        <fullName evidence="6">DeoR/GlpR transcriptional regulator</fullName>
    </submittedName>
</protein>
<dbReference type="GO" id="GO:0003700">
    <property type="term" value="F:DNA-binding transcription factor activity"/>
    <property type="evidence" value="ECO:0007669"/>
    <property type="project" value="InterPro"/>
</dbReference>
<evidence type="ECO:0000256" key="2">
    <source>
        <dbReference type="ARBA" id="ARBA00023125"/>
    </source>
</evidence>
<dbReference type="PRINTS" id="PR00037">
    <property type="entry name" value="HTHLACR"/>
</dbReference>
<dbReference type="SMART" id="SM00420">
    <property type="entry name" value="HTH_DEOR"/>
    <property type="match status" value="1"/>
</dbReference>
<dbReference type="InterPro" id="IPR036390">
    <property type="entry name" value="WH_DNA-bd_sf"/>
</dbReference>
<dbReference type="SMART" id="SM01134">
    <property type="entry name" value="DeoRC"/>
    <property type="match status" value="1"/>
</dbReference>
<dbReference type="PROSITE" id="PS00894">
    <property type="entry name" value="HTH_DEOR_1"/>
    <property type="match status" value="1"/>
</dbReference>
<accession>A0A5B2TDB2</accession>
<sequence>MRLNARRDRIMELLLEQQRISVEELAQRLGASQETIRRDLTELAARNRLRKFHGGAALPDLAGDGAFRPRMVENLEAKRAIARRAASLFGPAESLFVNGGSTTMTLAAELAQREGLTVITNSVAVAQLCSRGKSGATFLLGGEHRHEAGENLGSMVLQQVAGFAPRHAVLTVDGVGAGGIALSDLARAEIARAMMARATRLTVLADATKFGREPLFHLGPLSRIARLVTDRPPPPKLAEALREAGVEVTLAPAAQAAPGAAFAAWHGGDPPHALQPAPDTDPDPLPHGSPKR</sequence>
<dbReference type="EMBL" id="VUKA01000007">
    <property type="protein sequence ID" value="KAA2212491.1"/>
    <property type="molecule type" value="Genomic_DNA"/>
</dbReference>
<dbReference type="PROSITE" id="PS51000">
    <property type="entry name" value="HTH_DEOR_2"/>
    <property type="match status" value="1"/>
</dbReference>
<evidence type="ECO:0000256" key="3">
    <source>
        <dbReference type="ARBA" id="ARBA00023163"/>
    </source>
</evidence>
<dbReference type="AlphaFoldDB" id="A0A5B2TDB2"/>
<organism evidence="6 7">
    <name type="scientific">Teichococcus oryzae</name>
    <dbReference type="NCBI Taxonomy" id="1608942"/>
    <lineage>
        <taxon>Bacteria</taxon>
        <taxon>Pseudomonadati</taxon>
        <taxon>Pseudomonadota</taxon>
        <taxon>Alphaproteobacteria</taxon>
        <taxon>Acetobacterales</taxon>
        <taxon>Roseomonadaceae</taxon>
        <taxon>Roseomonas</taxon>
    </lineage>
</organism>
<evidence type="ECO:0000256" key="4">
    <source>
        <dbReference type="SAM" id="MobiDB-lite"/>
    </source>
</evidence>
<dbReference type="Gene3D" id="1.10.10.10">
    <property type="entry name" value="Winged helix-like DNA-binding domain superfamily/Winged helix DNA-binding domain"/>
    <property type="match status" value="1"/>
</dbReference>
<dbReference type="OrthoDB" id="9814815at2"/>